<sequence length="491" mass="55157">MPKKHRKVKALTPRIHRTPRSASQDEGAQPHSSVNDLIQHLRRAQLPPEQPRVDTVARVMSGSVHPTIRNILDLPATRPPRPRFRVGPAVGTRRPWQTPGPAAPTSWLTSASRVGPGIISRNGAPNGQLERRLNHLPGLKFPPKHSFQHAILKAMSRNWDWHVLYDGEYLSALPTYTKQLLLSYIAVYTENTSLAFNMRGLKPLFLDMTADGDVAIHSDVTRLDLGGALGRWINLKTLHRELRSDASLSKDGGRAIPISWEEEAWGETSLSTPSFIYEEPVILRFHNLRYLSLARPSPPTANWQSLLNLLSHVSTLTHLSLAHWPTPTLAANSTLSGAPSMNLLQRLPASTNEMLEATTVLGKLSRASYCLQWLDLNGCGEWLPALCWGCSDQHPSEPSDDEPPLISRPLGPEWNGSWRGIEWLGLGFGWALEAVEVEGKQLTRRPHWQEKMWNMHMNAVNYVTTSIQRLRTDAKGKWIEVCFEHQDPVFH</sequence>
<evidence type="ECO:0000313" key="1">
    <source>
        <dbReference type="EMBL" id="KAI2385408.1"/>
    </source>
</evidence>
<protein>
    <submittedName>
        <fullName evidence="1">Uncharacterized protein</fullName>
    </submittedName>
</protein>
<accession>A0ACB8UV96</accession>
<organism evidence="1">
    <name type="scientific">Ophidiomyces ophidiicola</name>
    <dbReference type="NCBI Taxonomy" id="1387563"/>
    <lineage>
        <taxon>Eukaryota</taxon>
        <taxon>Fungi</taxon>
        <taxon>Dikarya</taxon>
        <taxon>Ascomycota</taxon>
        <taxon>Pezizomycotina</taxon>
        <taxon>Eurotiomycetes</taxon>
        <taxon>Eurotiomycetidae</taxon>
        <taxon>Onygenales</taxon>
        <taxon>Onygenaceae</taxon>
        <taxon>Ophidiomyces</taxon>
    </lineage>
</organism>
<dbReference type="EMBL" id="JALBCA010000059">
    <property type="protein sequence ID" value="KAI2385408.1"/>
    <property type="molecule type" value="Genomic_DNA"/>
</dbReference>
<reference evidence="1" key="1">
    <citation type="journal article" date="2022" name="bioRxiv">
        <title>Population genetic analysis of Ophidiomyces ophidiicola, the causative agent of snake fungal disease, indicates recent introductions to the USA.</title>
        <authorList>
            <person name="Ladner J.T."/>
            <person name="Palmer J.M."/>
            <person name="Ettinger C.L."/>
            <person name="Stajich J.E."/>
            <person name="Farrell T.M."/>
            <person name="Glorioso B.M."/>
            <person name="Lawson B."/>
            <person name="Price S.J."/>
            <person name="Stengle A.G."/>
            <person name="Grear D.A."/>
            <person name="Lorch J.M."/>
        </authorList>
    </citation>
    <scope>NUCLEOTIDE SEQUENCE</scope>
    <source>
        <strain evidence="1">NWHC 24266-5</strain>
    </source>
</reference>
<proteinExistence type="predicted"/>
<name>A0ACB8UV96_9EURO</name>
<gene>
    <name evidence="1" type="ORF">LOY88_004143</name>
</gene>
<comment type="caution">
    <text evidence="1">The sequence shown here is derived from an EMBL/GenBank/DDBJ whole genome shotgun (WGS) entry which is preliminary data.</text>
</comment>